<evidence type="ECO:0000256" key="5">
    <source>
        <dbReference type="ARBA" id="ARBA00022833"/>
    </source>
</evidence>
<evidence type="ECO:0000256" key="4">
    <source>
        <dbReference type="ARBA" id="ARBA00022801"/>
    </source>
</evidence>
<dbReference type="EMBL" id="LWBO01000084">
    <property type="protein sequence ID" value="OQP39129.1"/>
    <property type="molecule type" value="Genomic_DNA"/>
</dbReference>
<keyword evidence="9" id="KW-1185">Reference proteome</keyword>
<dbReference type="InterPro" id="IPR036866">
    <property type="entry name" value="RibonucZ/Hydroxyglut_hydro"/>
</dbReference>
<dbReference type="InterPro" id="IPR001279">
    <property type="entry name" value="Metallo-B-lactamas"/>
</dbReference>
<keyword evidence="4" id="KW-0378">Hydrolase</keyword>
<keyword evidence="5" id="KW-0862">Zinc</keyword>
<keyword evidence="6" id="KW-0732">Signal</keyword>
<comment type="caution">
    <text evidence="8">The sequence shown here is derived from an EMBL/GenBank/DDBJ whole genome shotgun (WGS) entry which is preliminary data.</text>
</comment>
<comment type="cofactor">
    <cofactor evidence="1">
        <name>Zn(2+)</name>
        <dbReference type="ChEBI" id="CHEBI:29105"/>
    </cofactor>
</comment>
<dbReference type="Gene3D" id="3.60.15.10">
    <property type="entry name" value="Ribonuclease Z/Hydroxyacylglutathione hydrolase-like"/>
    <property type="match status" value="1"/>
</dbReference>
<feature type="signal peptide" evidence="6">
    <location>
        <begin position="1"/>
        <end position="19"/>
    </location>
</feature>
<keyword evidence="3" id="KW-0479">Metal-binding</keyword>
<evidence type="ECO:0000256" key="2">
    <source>
        <dbReference type="ARBA" id="ARBA00007749"/>
    </source>
</evidence>
<dbReference type="PROSITE" id="PS51257">
    <property type="entry name" value="PROKAR_LIPOPROTEIN"/>
    <property type="match status" value="1"/>
</dbReference>
<evidence type="ECO:0000313" key="8">
    <source>
        <dbReference type="EMBL" id="OQP39129.1"/>
    </source>
</evidence>
<dbReference type="InterPro" id="IPR051013">
    <property type="entry name" value="MBL_superfamily_lactonases"/>
</dbReference>
<protein>
    <recommendedName>
        <fullName evidence="7">Metallo-beta-lactamase domain-containing protein</fullName>
    </recommendedName>
</protein>
<evidence type="ECO:0000256" key="1">
    <source>
        <dbReference type="ARBA" id="ARBA00001947"/>
    </source>
</evidence>
<evidence type="ECO:0000259" key="7">
    <source>
        <dbReference type="Pfam" id="PF00753"/>
    </source>
</evidence>
<dbReference type="Proteomes" id="UP000192277">
    <property type="component" value="Unassembled WGS sequence"/>
</dbReference>
<name>A0ABX3NLQ9_9BACT</name>
<sequence length="277" mass="31423">MKKLCFFLLGLFISCLAISQTNQPSEVYALKYSAIMHDSSYTAHEADSVSVDFMIWLIKSNGKYILMDAGYLYSVESAKNFDVIDDLRPDSTLQKLVLKPEEITDIILSYQHLDHINSIDMFPNAQVWVQKDDYNYTTTAAWQKGGVNSEFNRKEVKKLIEVHEKGRVTLFEGYNKEIIPGLKIFPGSRNPALPQYALIRTSLGNLALASDNIWIYYNSDFVTPAPSFHTFDANGYIKAMQKMQMLVNDEKLIVPGYDSAAAFTKFPIITEGVIRVK</sequence>
<evidence type="ECO:0000256" key="3">
    <source>
        <dbReference type="ARBA" id="ARBA00022723"/>
    </source>
</evidence>
<proteinExistence type="inferred from homology"/>
<dbReference type="PANTHER" id="PTHR42978:SF2">
    <property type="entry name" value="102 KBASES UNSTABLE REGION: FROM 1 TO 119443"/>
    <property type="match status" value="1"/>
</dbReference>
<feature type="chain" id="PRO_5045107539" description="Metallo-beta-lactamase domain-containing protein" evidence="6">
    <location>
        <begin position="20"/>
        <end position="277"/>
    </location>
</feature>
<reference evidence="8 9" key="1">
    <citation type="submission" date="2016-04" db="EMBL/GenBank/DDBJ databases">
        <authorList>
            <person name="Chen L."/>
            <person name="Zhuang W."/>
            <person name="Wang G."/>
        </authorList>
    </citation>
    <scope>NUCLEOTIDE SEQUENCE [LARGE SCALE GENOMIC DNA]</scope>
    <source>
        <strain evidence="9">GR20</strain>
    </source>
</reference>
<comment type="similarity">
    <text evidence="2">Belongs to the metallo-beta-lactamase superfamily.</text>
</comment>
<dbReference type="SUPFAM" id="SSF56281">
    <property type="entry name" value="Metallo-hydrolase/oxidoreductase"/>
    <property type="match status" value="1"/>
</dbReference>
<evidence type="ECO:0000313" key="9">
    <source>
        <dbReference type="Proteomes" id="UP000192277"/>
    </source>
</evidence>
<feature type="domain" description="Metallo-beta-lactamase" evidence="7">
    <location>
        <begin position="55"/>
        <end position="128"/>
    </location>
</feature>
<dbReference type="Pfam" id="PF00753">
    <property type="entry name" value="Lactamase_B"/>
    <property type="match status" value="1"/>
</dbReference>
<accession>A0ABX3NLQ9</accession>
<gene>
    <name evidence="8" type="ORF">A4D02_17520</name>
</gene>
<dbReference type="RefSeq" id="WP_014217103.1">
    <property type="nucleotide sequence ID" value="NZ_LWBO01000084.1"/>
</dbReference>
<dbReference type="PANTHER" id="PTHR42978">
    <property type="entry name" value="QUORUM-QUENCHING LACTONASE YTNP-RELATED-RELATED"/>
    <property type="match status" value="1"/>
</dbReference>
<organism evidence="8 9">
    <name type="scientific">Niastella koreensis</name>
    <dbReference type="NCBI Taxonomy" id="354356"/>
    <lineage>
        <taxon>Bacteria</taxon>
        <taxon>Pseudomonadati</taxon>
        <taxon>Bacteroidota</taxon>
        <taxon>Chitinophagia</taxon>
        <taxon>Chitinophagales</taxon>
        <taxon>Chitinophagaceae</taxon>
        <taxon>Niastella</taxon>
    </lineage>
</organism>
<evidence type="ECO:0000256" key="6">
    <source>
        <dbReference type="SAM" id="SignalP"/>
    </source>
</evidence>